<gene>
    <name evidence="1" type="ORF">A33Q_2764</name>
</gene>
<evidence type="ECO:0000313" key="1">
    <source>
        <dbReference type="EMBL" id="EOZ96171.1"/>
    </source>
</evidence>
<name>S2DVS9_INDAL</name>
<dbReference type="STRING" id="1189612.A33Q_2764"/>
<sequence length="168" mass="19661">MYLFDDHLHNFAVWTAARASQRNFTTLVNIKVAIEKTELRDFVNGFPKSLTQSNFDLFHRATALKLISELKELTDKKVTYGRVAKIISIYLKTSVIIPLKGEGQVCELIHPPIDSILLKTIYKETKDSFYKDVKWTELDFDNYWKLVSHLRSKFGFFNWKLESHWKAG</sequence>
<dbReference type="RefSeq" id="WP_009036432.1">
    <property type="nucleotide sequence ID" value="NZ_ALWO02000036.1"/>
</dbReference>
<proteinExistence type="predicted"/>
<accession>S2DVS9</accession>
<keyword evidence="2" id="KW-1185">Reference proteome</keyword>
<dbReference type="EMBL" id="ALWO02000036">
    <property type="protein sequence ID" value="EOZ96171.1"/>
    <property type="molecule type" value="Genomic_DNA"/>
</dbReference>
<organism evidence="1 2">
    <name type="scientific">Indibacter alkaliphilus (strain CCUG 57479 / KCTC 22604 / LW1)</name>
    <dbReference type="NCBI Taxonomy" id="1189612"/>
    <lineage>
        <taxon>Bacteria</taxon>
        <taxon>Pseudomonadati</taxon>
        <taxon>Bacteroidota</taxon>
        <taxon>Cytophagia</taxon>
        <taxon>Cytophagales</taxon>
        <taxon>Cyclobacteriaceae</taxon>
    </lineage>
</organism>
<reference evidence="1 2" key="1">
    <citation type="journal article" date="2013" name="Genome Announc.">
        <title>Draft Genome Sequence of Indibacter alkaliphilus Strain LW1T, Isolated from Lonar Lake, a Haloalkaline Lake in the Buldana District of Maharashtra, India.</title>
        <authorList>
            <person name="Singh A."/>
            <person name="Kumar Jangir P."/>
            <person name="Sharma R."/>
            <person name="Singh A."/>
            <person name="Kumar Pinnaka A."/>
            <person name="Shivaji S."/>
        </authorList>
    </citation>
    <scope>NUCLEOTIDE SEQUENCE [LARGE SCALE GENOMIC DNA]</scope>
    <source>
        <strain evidence="2">CCUG 57479 / KCTC 22604 / LW1</strain>
    </source>
</reference>
<dbReference type="Proteomes" id="UP000006073">
    <property type="component" value="Unassembled WGS sequence"/>
</dbReference>
<evidence type="ECO:0000313" key="2">
    <source>
        <dbReference type="Proteomes" id="UP000006073"/>
    </source>
</evidence>
<dbReference type="OrthoDB" id="979776at2"/>
<dbReference type="eggNOG" id="ENOG5033HPA">
    <property type="taxonomic scope" value="Bacteria"/>
</dbReference>
<protein>
    <submittedName>
        <fullName evidence="1">Uncharacterized protein</fullName>
    </submittedName>
</protein>
<comment type="caution">
    <text evidence="1">The sequence shown here is derived from an EMBL/GenBank/DDBJ whole genome shotgun (WGS) entry which is preliminary data.</text>
</comment>
<dbReference type="AlphaFoldDB" id="S2DVS9"/>